<feature type="domain" description="Reverse transcriptase" evidence="3">
    <location>
        <begin position="228"/>
        <end position="479"/>
    </location>
</feature>
<dbReference type="AlphaFoldDB" id="A0A8S4MNY8"/>
<reference evidence="4" key="1">
    <citation type="submission" date="2022-01" db="EMBL/GenBank/DDBJ databases">
        <authorList>
            <person name="Braso-Vives M."/>
        </authorList>
    </citation>
    <scope>NUCLEOTIDE SEQUENCE</scope>
</reference>
<dbReference type="SUPFAM" id="SSF56672">
    <property type="entry name" value="DNA/RNA polymerases"/>
    <property type="match status" value="1"/>
</dbReference>
<dbReference type="PANTHER" id="PTHR47510">
    <property type="entry name" value="REVERSE TRANSCRIPTASE DOMAIN-CONTAINING PROTEIN"/>
    <property type="match status" value="1"/>
</dbReference>
<feature type="compositionally biased region" description="Polar residues" evidence="1">
    <location>
        <begin position="648"/>
        <end position="665"/>
    </location>
</feature>
<keyword evidence="5" id="KW-1185">Reference proteome</keyword>
<keyword evidence="2" id="KW-0472">Membrane</keyword>
<sequence length="916" mass="102366">MKDSSIRSFGQWVTQHQWDEVTAEQGTQNKTTAFYSSLQQAIAAHFPLKSVRIHVRDKPWISPSIKASIKSRQRAFNEQKREDWRKLRNKIQREIKTARNQFYNTKVRKLKRENPRAWFKELNVLTGSQRKEMTVRVEGADPDDHQGIADKINDTLTNITTSLPPRNLSELPAFLPARPPPMVQPWQLCQKLLEVKTTKAPGPDGISGRVLKEFAYELSTPIADILNTSLREGIVPREWKEAIVVPLPKTSPPNISHLRPVSLTSLIAKVCEGFVASWVLLDIEKNISTDQFGCLRGRSTTHCLVSLANHLYKTADKLGTCSTWVLTDYSKAFDLVDHTRAMKHLLEMGVRPELIPWLANFHSGRSQKTRYHGVLSQTKELSCGLAQGTKLGPIVFIAHTNSSTDSIQSPTWAFVDDLNLIESRLLSQTSQLQNDLNELSSWSDNNSMKLNPGKCKAIHICFSRTPPPPPPLSIHGHELEVVSVAKCLGVTFQADLGWGTHVMDITTKGSKRLYLLCRLRQFNLPVEDLVTVYTCFIRPVLEYAAPLWHPGLTNAQHKKIERIQRRATRIILGHNLSYNQACKALKLQSLYERREDLCIEFGKKLLKSTMYSHWIPHRRGEITKRVTRQTHKLDLIPTRTKRYANRPDGQQTSPIEVGGTTQAEMTGSDGPTDHSPPGVTPGDPTTHSYEDGDTFGMRLGPALKREARRAPPAPPTPRPERPPAEHMYEDGMSFGMRLGPAVNGDDLNAPPVPSTPRPGRQAGGAQQVLAGPNPLLNPQAILSQLRPNPMYNSNQAQPPAPENRTIWRQLRHRLSRPRLLICAAISSVALVTLLIVVPVLLTHLNSGPGNHDSSATITLGPNITGRAAWKSSAVLMRTGEVTPADVIKVSSCLRSLGLGLKPKLHPYNTEIRFFHS</sequence>
<keyword evidence="2" id="KW-0812">Transmembrane</keyword>
<dbReference type="Proteomes" id="UP000838412">
    <property type="component" value="Unassembled WGS sequence"/>
</dbReference>
<dbReference type="CDD" id="cd01650">
    <property type="entry name" value="RT_nLTR_like"/>
    <property type="match status" value="1"/>
</dbReference>
<protein>
    <submittedName>
        <fullName evidence="4">Hypp9703 protein</fullName>
    </submittedName>
</protein>
<dbReference type="OrthoDB" id="421040at2759"/>
<evidence type="ECO:0000313" key="5">
    <source>
        <dbReference type="Proteomes" id="UP000838412"/>
    </source>
</evidence>
<keyword evidence="2" id="KW-1133">Transmembrane helix</keyword>
<name>A0A8S4MNY8_BRALA</name>
<dbReference type="EMBL" id="CAKMNS010000417">
    <property type="protein sequence ID" value="CAH1277576.1"/>
    <property type="molecule type" value="Genomic_DNA"/>
</dbReference>
<evidence type="ECO:0000256" key="1">
    <source>
        <dbReference type="SAM" id="MobiDB-lite"/>
    </source>
</evidence>
<dbReference type="PANTHER" id="PTHR47510:SF3">
    <property type="entry name" value="ENDO_EXONUCLEASE_PHOSPHATASE DOMAIN-CONTAINING PROTEIN"/>
    <property type="match status" value="1"/>
</dbReference>
<proteinExistence type="predicted"/>
<accession>A0A8S4MNY8</accession>
<feature type="region of interest" description="Disordered" evidence="1">
    <location>
        <begin position="635"/>
        <end position="775"/>
    </location>
</feature>
<feature type="compositionally biased region" description="Basic and acidic residues" evidence="1">
    <location>
        <begin position="718"/>
        <end position="729"/>
    </location>
</feature>
<evidence type="ECO:0000313" key="4">
    <source>
        <dbReference type="EMBL" id="CAH1277576.1"/>
    </source>
</evidence>
<dbReference type="PROSITE" id="PS50878">
    <property type="entry name" value="RT_POL"/>
    <property type="match status" value="1"/>
</dbReference>
<organism evidence="4 5">
    <name type="scientific">Branchiostoma lanceolatum</name>
    <name type="common">Common lancelet</name>
    <name type="synonym">Amphioxus lanceolatum</name>
    <dbReference type="NCBI Taxonomy" id="7740"/>
    <lineage>
        <taxon>Eukaryota</taxon>
        <taxon>Metazoa</taxon>
        <taxon>Chordata</taxon>
        <taxon>Cephalochordata</taxon>
        <taxon>Leptocardii</taxon>
        <taxon>Amphioxiformes</taxon>
        <taxon>Branchiostomatidae</taxon>
        <taxon>Branchiostoma</taxon>
    </lineage>
</organism>
<dbReference type="InterPro" id="IPR043502">
    <property type="entry name" value="DNA/RNA_pol_sf"/>
</dbReference>
<dbReference type="InterPro" id="IPR000477">
    <property type="entry name" value="RT_dom"/>
</dbReference>
<dbReference type="Pfam" id="PF00078">
    <property type="entry name" value="RVT_1"/>
    <property type="match status" value="1"/>
</dbReference>
<comment type="caution">
    <text evidence="4">The sequence shown here is derived from an EMBL/GenBank/DDBJ whole genome shotgun (WGS) entry which is preliminary data.</text>
</comment>
<gene>
    <name evidence="4" type="primary">Hypp9703</name>
    <name evidence="4" type="ORF">BLAG_LOCUS26337</name>
</gene>
<evidence type="ECO:0000256" key="2">
    <source>
        <dbReference type="SAM" id="Phobius"/>
    </source>
</evidence>
<feature type="transmembrane region" description="Helical" evidence="2">
    <location>
        <begin position="819"/>
        <end position="841"/>
    </location>
</feature>
<evidence type="ECO:0000259" key="3">
    <source>
        <dbReference type="PROSITE" id="PS50878"/>
    </source>
</evidence>